<reference evidence="2" key="1">
    <citation type="journal article" date="2020" name="mSystems">
        <title>Genome- and Community-Level Interaction Insights into Carbon Utilization and Element Cycling Functions of Hydrothermarchaeota in Hydrothermal Sediment.</title>
        <authorList>
            <person name="Zhou Z."/>
            <person name="Liu Y."/>
            <person name="Xu W."/>
            <person name="Pan J."/>
            <person name="Luo Z.H."/>
            <person name="Li M."/>
        </authorList>
    </citation>
    <scope>NUCLEOTIDE SEQUENCE [LARGE SCALE GENOMIC DNA]</scope>
    <source>
        <strain evidence="2">SpSt-374</strain>
    </source>
</reference>
<proteinExistence type="predicted"/>
<dbReference type="Pfam" id="PF06051">
    <property type="entry name" value="DUF928"/>
    <property type="match status" value="1"/>
</dbReference>
<feature type="region of interest" description="Disordered" evidence="1">
    <location>
        <begin position="43"/>
        <end position="63"/>
    </location>
</feature>
<dbReference type="AlphaFoldDB" id="A0A7C3VLN5"/>
<dbReference type="EMBL" id="DSPX01000092">
    <property type="protein sequence ID" value="HGG00818.1"/>
    <property type="molecule type" value="Genomic_DNA"/>
</dbReference>
<dbReference type="InterPro" id="IPR010328">
    <property type="entry name" value="DUF928"/>
</dbReference>
<protein>
    <submittedName>
        <fullName evidence="2">DUF928 domain-containing protein</fullName>
    </submittedName>
</protein>
<evidence type="ECO:0000256" key="1">
    <source>
        <dbReference type="SAM" id="MobiDB-lite"/>
    </source>
</evidence>
<organism evidence="2">
    <name type="scientific">Planktothricoides sp. SpSt-374</name>
    <dbReference type="NCBI Taxonomy" id="2282167"/>
    <lineage>
        <taxon>Bacteria</taxon>
        <taxon>Bacillati</taxon>
        <taxon>Cyanobacteriota</taxon>
        <taxon>Cyanophyceae</taxon>
        <taxon>Oscillatoriophycideae</taxon>
        <taxon>Oscillatoriales</taxon>
        <taxon>Oscillatoriaceae</taxon>
        <taxon>Planktothricoides</taxon>
    </lineage>
</organism>
<accession>A0A7C3VLN5</accession>
<sequence>MLKNQSLISLSAISLAVSIVGSGFGSVAVAGTAKPSQRQTNAIAQGFNPPDRGAPPTTVGGASRSNCVQSDIPLTPLVPLNNPEVKAVNPSVFVYVPKTVATQAEVVIKDDSDADVGRMTVALPSQPGILRVNLPELEAGKNYHWYFAMICNPQNRLDDVFADGWIERVQPNEQADLWQDTLTVLAEQYHQQPGNSAISTQWQEYLNAAGLGSIANAPLFLESVAAKVAE</sequence>
<name>A0A7C3VLN5_9CYAN</name>
<comment type="caution">
    <text evidence="2">The sequence shown here is derived from an EMBL/GenBank/DDBJ whole genome shotgun (WGS) entry which is preliminary data.</text>
</comment>
<gene>
    <name evidence="2" type="ORF">ENR15_09260</name>
</gene>
<evidence type="ECO:0000313" key="2">
    <source>
        <dbReference type="EMBL" id="HGG00818.1"/>
    </source>
</evidence>